<feature type="non-terminal residue" evidence="2">
    <location>
        <position position="1"/>
    </location>
</feature>
<dbReference type="EMBL" id="LAVV01008379">
    <property type="protein sequence ID" value="KNZ52947.1"/>
    <property type="molecule type" value="Genomic_DNA"/>
</dbReference>
<dbReference type="VEuPathDB" id="FungiDB:VP01_338g3"/>
<evidence type="ECO:0000256" key="1">
    <source>
        <dbReference type="SAM" id="MobiDB-lite"/>
    </source>
</evidence>
<evidence type="ECO:0000313" key="2">
    <source>
        <dbReference type="EMBL" id="KNZ52947.1"/>
    </source>
</evidence>
<evidence type="ECO:0000313" key="3">
    <source>
        <dbReference type="Proteomes" id="UP000037035"/>
    </source>
</evidence>
<gene>
    <name evidence="2" type="ORF">VP01_338g3</name>
</gene>
<feature type="compositionally biased region" description="Basic and acidic residues" evidence="1">
    <location>
        <begin position="24"/>
        <end position="40"/>
    </location>
</feature>
<accession>A0A0L6UXK7</accession>
<dbReference type="AlphaFoldDB" id="A0A0L6UXK7"/>
<protein>
    <submittedName>
        <fullName evidence="2">Uncharacterized protein</fullName>
    </submittedName>
</protein>
<name>A0A0L6UXK7_9BASI</name>
<dbReference type="Proteomes" id="UP000037035">
    <property type="component" value="Unassembled WGS sequence"/>
</dbReference>
<keyword evidence="3" id="KW-1185">Reference proteome</keyword>
<feature type="compositionally biased region" description="Basic and acidic residues" evidence="1">
    <location>
        <begin position="47"/>
        <end position="62"/>
    </location>
</feature>
<comment type="caution">
    <text evidence="2">The sequence shown here is derived from an EMBL/GenBank/DDBJ whole genome shotgun (WGS) entry which is preliminary data.</text>
</comment>
<feature type="region of interest" description="Disordered" evidence="1">
    <location>
        <begin position="24"/>
        <end position="62"/>
    </location>
</feature>
<organism evidence="2 3">
    <name type="scientific">Puccinia sorghi</name>
    <dbReference type="NCBI Taxonomy" id="27349"/>
    <lineage>
        <taxon>Eukaryota</taxon>
        <taxon>Fungi</taxon>
        <taxon>Dikarya</taxon>
        <taxon>Basidiomycota</taxon>
        <taxon>Pucciniomycotina</taxon>
        <taxon>Pucciniomycetes</taxon>
        <taxon>Pucciniales</taxon>
        <taxon>Pucciniaceae</taxon>
        <taxon>Puccinia</taxon>
    </lineage>
</organism>
<reference evidence="2 3" key="1">
    <citation type="submission" date="2015-08" db="EMBL/GenBank/DDBJ databases">
        <title>Next Generation Sequencing and Analysis of the Genome of Puccinia sorghi L Schw, the Causal Agent of Maize Common Rust.</title>
        <authorList>
            <person name="Rochi L."/>
            <person name="Burguener G."/>
            <person name="Darino M."/>
            <person name="Turjanski A."/>
            <person name="Kreff E."/>
            <person name="Dieguez M.J."/>
            <person name="Sacco F."/>
        </authorList>
    </citation>
    <scope>NUCLEOTIDE SEQUENCE [LARGE SCALE GENOMIC DNA]</scope>
    <source>
        <strain evidence="2 3">RO10H11247</strain>
    </source>
</reference>
<sequence length="439" mass="50473">RHAKSKHGHGSWWEISLRCASREQKIRSMRSREKKQENKKRNITTMRMEKFGGEDYSERRRKEKEKMKKISFLANKQQEKKENKQRAMRRSSKHDLSWAVRSFDEGIGEGYDNFLRLNPKGFENQWPSVHSLNSRSRQANRGWLLILQSTYLGKNTHTPEPLNRPPLQEQALTSSIENSFRGENNRIEFIVERMNEIIIIQMIEVLKYLLIVDASKLDLSEVKCDPLDYDSRYTNKSNFDHRYKLSTTLQLKKNEMDVNFQFFLFFDVTDLFLIVWLSVSQIYTKGHLASTSAMLHVSTAKSMTYSMANATLQFSIAKATLQFSVAKDTHFSVVKSTLQFSVAKATLQFSVTKATLQFVVAKAMLQFSIAKATINFSIAKAILQFSVALQFSIGKDTTFGVAKATLQFSIAKATLQFSIAKAMLQFQSYATLKLCYSLA</sequence>
<proteinExistence type="predicted"/>